<dbReference type="Pfam" id="PF00270">
    <property type="entry name" value="DEAD"/>
    <property type="match status" value="1"/>
</dbReference>
<dbReference type="InterPro" id="IPR014013">
    <property type="entry name" value="Helic_SF1/SF2_ATP-bd_DinG/Rad3"/>
</dbReference>
<dbReference type="InterPro" id="IPR006555">
    <property type="entry name" value="ATP-dep_Helicase_C"/>
</dbReference>
<evidence type="ECO:0000256" key="6">
    <source>
        <dbReference type="ARBA" id="ARBA00022806"/>
    </source>
</evidence>
<dbReference type="HAMAP" id="MF_02206">
    <property type="entry name" value="DinG_exonucl"/>
    <property type="match status" value="1"/>
</dbReference>
<dbReference type="SMART" id="SM00491">
    <property type="entry name" value="HELICc2"/>
    <property type="match status" value="1"/>
</dbReference>
<dbReference type="CDD" id="cd06127">
    <property type="entry name" value="DEDDh"/>
    <property type="match status" value="1"/>
</dbReference>
<evidence type="ECO:0000256" key="13">
    <source>
        <dbReference type="ARBA" id="ARBA00048954"/>
    </source>
</evidence>
<dbReference type="Pfam" id="PF06733">
    <property type="entry name" value="DEAD_2"/>
    <property type="match status" value="1"/>
</dbReference>
<keyword evidence="12" id="KW-0413">Isomerase</keyword>
<gene>
    <name evidence="14 15" type="primary">dinG</name>
    <name evidence="17" type="ORF">J2Z37_003418</name>
</gene>
<comment type="caution">
    <text evidence="17">The sequence shown here is derived from an EMBL/GenBank/DDBJ whole genome shotgun (WGS) entry which is preliminary data.</text>
</comment>
<feature type="binding site" evidence="14">
    <location>
        <begin position="286"/>
        <end position="293"/>
    </location>
    <ligand>
        <name>ATP</name>
        <dbReference type="ChEBI" id="CHEBI:30616"/>
    </ligand>
</feature>
<dbReference type="PANTHER" id="PTHR11472">
    <property type="entry name" value="DNA REPAIR DEAD HELICASE RAD3/XP-D SUBFAMILY MEMBER"/>
    <property type="match status" value="1"/>
</dbReference>
<dbReference type="InterPro" id="IPR036397">
    <property type="entry name" value="RNaseH_sf"/>
</dbReference>
<evidence type="ECO:0000256" key="2">
    <source>
        <dbReference type="ARBA" id="ARBA00022722"/>
    </source>
</evidence>
<evidence type="ECO:0000313" key="18">
    <source>
        <dbReference type="Proteomes" id="UP001519343"/>
    </source>
</evidence>
<dbReference type="GO" id="GO:0003678">
    <property type="term" value="F:DNA helicase activity"/>
    <property type="evidence" value="ECO:0007669"/>
    <property type="project" value="UniProtKB-EC"/>
</dbReference>
<keyword evidence="9" id="KW-0408">Iron</keyword>
<keyword evidence="2 14" id="KW-0540">Nuclease</keyword>
<keyword evidence="5 14" id="KW-0378">Hydrolase</keyword>
<dbReference type="NCBIfam" id="TIGR01407">
    <property type="entry name" value="dinG_rel"/>
    <property type="match status" value="1"/>
</dbReference>
<dbReference type="Pfam" id="PF00929">
    <property type="entry name" value="RNase_T"/>
    <property type="match status" value="1"/>
</dbReference>
<evidence type="ECO:0000313" key="17">
    <source>
        <dbReference type="EMBL" id="MBP1933405.1"/>
    </source>
</evidence>
<dbReference type="GO" id="GO:0016787">
    <property type="term" value="F:hydrolase activity"/>
    <property type="evidence" value="ECO:0007669"/>
    <property type="project" value="UniProtKB-KW"/>
</dbReference>
<evidence type="ECO:0000256" key="5">
    <source>
        <dbReference type="ARBA" id="ARBA00022801"/>
    </source>
</evidence>
<dbReference type="EC" id="3.1.-.-" evidence="14 15"/>
<dbReference type="RefSeq" id="WP_209811425.1">
    <property type="nucleotide sequence ID" value="NZ_JAGGKT010000011.1"/>
</dbReference>
<dbReference type="Gene3D" id="3.30.420.10">
    <property type="entry name" value="Ribonuclease H-like superfamily/Ribonuclease H"/>
    <property type="match status" value="1"/>
</dbReference>
<dbReference type="PROSITE" id="PS51193">
    <property type="entry name" value="HELICASE_ATP_BIND_2"/>
    <property type="match status" value="1"/>
</dbReference>
<evidence type="ECO:0000256" key="4">
    <source>
        <dbReference type="ARBA" id="ARBA00022741"/>
    </source>
</evidence>
<dbReference type="NCBIfam" id="TIGR00573">
    <property type="entry name" value="dnaq"/>
    <property type="match status" value="1"/>
</dbReference>
<dbReference type="Pfam" id="PF13307">
    <property type="entry name" value="Helicase_C_2"/>
    <property type="match status" value="1"/>
</dbReference>
<keyword evidence="3" id="KW-0479">Metal-binding</keyword>
<dbReference type="SUPFAM" id="SSF53098">
    <property type="entry name" value="Ribonuclease H-like"/>
    <property type="match status" value="1"/>
</dbReference>
<dbReference type="InterPro" id="IPR011545">
    <property type="entry name" value="DEAD/DEAH_box_helicase_dom"/>
</dbReference>
<evidence type="ECO:0000256" key="8">
    <source>
        <dbReference type="ARBA" id="ARBA00022840"/>
    </source>
</evidence>
<reference evidence="17 18" key="1">
    <citation type="submission" date="2021-03" db="EMBL/GenBank/DDBJ databases">
        <title>Genomic Encyclopedia of Type Strains, Phase IV (KMG-IV): sequencing the most valuable type-strain genomes for metagenomic binning, comparative biology and taxonomic classification.</title>
        <authorList>
            <person name="Goeker M."/>
        </authorList>
    </citation>
    <scope>NUCLEOTIDE SEQUENCE [LARGE SCALE GENOMIC DNA]</scope>
    <source>
        <strain evidence="17 18">DSM 24738</strain>
    </source>
</reference>
<dbReference type="InterPro" id="IPR045028">
    <property type="entry name" value="DinG/Rad3-like"/>
</dbReference>
<dbReference type="SMART" id="SM00479">
    <property type="entry name" value="EXOIII"/>
    <property type="match status" value="1"/>
</dbReference>
<dbReference type="InterPro" id="IPR014001">
    <property type="entry name" value="Helicase_ATP-bd"/>
</dbReference>
<dbReference type="InterPro" id="IPR027417">
    <property type="entry name" value="P-loop_NTPase"/>
</dbReference>
<feature type="short sequence motif" description="DEAH box" evidence="14">
    <location>
        <begin position="466"/>
        <end position="469"/>
    </location>
</feature>
<sequence length="940" mass="107093">MKKFLVVDFETTGNKAKEGDQIIQVGAVLIENKQIVSEYSTLVNPGVKIPPFIQQLTGITNEMVQQAPFVEDILPDLLSLLDGSVLVAHNVFFDLGFLQYTLSSCGYNSYDGPILDTVELSRLLLPNQTGYRLSDLSMELDVEHENPHQADSDALATAQILIALVEKLDRLPYPVLQRLGDLTKGFSSNVGDLIHSIEQQRLNKGTLEREDDDNFDYYRQIVLRKASSEVHSKKMIESENYEELLEELQKILPTEMPGFEWRDAQQVLMERIYAAFSGAYHLLVEAGTGTGKSLAYLIPTFYWARESNEKIVIGTHTIQLQEQLFTRDIPMLQRIFGRDIHVSLFKGRNNYLCLRKYELSLSDHAIDNYDVLLSKGQILTWLTDTTTGDVEELNLPSGGQAYWRQVQSDANSCLNRACPWFSRCFYHQARQKAQQAEVIITNHSLMLTDVRAEQRILPAYSYAIIDEAHHFEDVASHHLGESLHSLQMDALFTDLYSDKGTGMIEKLTKEMDQSELNLHVKKEQLTITTFDITEARERVKQMFQKLFNWGIRTAKEGTESGRLVRRFDSEHWLAKAPNGVEVAIEEAIKGIDVLVTSLGKIYEELHQAKELTYSLRGLLTDLHGVIRECQGQRNLLQQLLLEQKVDCIYWMELDTRSNRKAVRINMVPMDVGPLLQEQFFTKKESVVLTSATLSVNQSFSYVIKRMGLQTEKVETEIHDSPFDYQKQALLCVPADLPSLNAGNEEQFIEQITDSLIQTAMATNGRMLVLFTSHQMLRRVYEGMKNPLTAEGYCLLGHGIDSSSRSKLTKQFKMTSKSVLLGSSSFWEGVDIPGDDLSCLVIVRLPFWPPTHPVVEARSEHIKRDKGNPFMELSIPQAVIRFKQGFGRLVRSRTDRGVVLVFDKRLVEARYGKYFIKSLPETTLHYKPFDELIPLIKNWLG</sequence>
<comment type="function">
    <text evidence="14 15">3'-5' exonuclease.</text>
</comment>
<keyword evidence="10" id="KW-0411">Iron-sulfur</keyword>
<keyword evidence="11" id="KW-0238">DNA-binding</keyword>
<dbReference type="InterPro" id="IPR013520">
    <property type="entry name" value="Ribonucl_H"/>
</dbReference>
<dbReference type="NCBIfam" id="NF005981">
    <property type="entry name" value="PRK08074.1"/>
    <property type="match status" value="1"/>
</dbReference>
<evidence type="ECO:0000256" key="15">
    <source>
        <dbReference type="RuleBase" id="RU364106"/>
    </source>
</evidence>
<accession>A0ABS4GT00</accession>
<keyword evidence="18" id="KW-1185">Reference proteome</keyword>
<dbReference type="EMBL" id="JAGGKT010000011">
    <property type="protein sequence ID" value="MBP1933405.1"/>
    <property type="molecule type" value="Genomic_DNA"/>
</dbReference>
<keyword evidence="4 14" id="KW-0547">Nucleotide-binding</keyword>
<comment type="catalytic activity">
    <reaction evidence="13">
        <text>ATP + H2O = ADP + phosphate + H(+)</text>
        <dbReference type="Rhea" id="RHEA:13065"/>
        <dbReference type="ChEBI" id="CHEBI:15377"/>
        <dbReference type="ChEBI" id="CHEBI:15378"/>
        <dbReference type="ChEBI" id="CHEBI:30616"/>
        <dbReference type="ChEBI" id="CHEBI:43474"/>
        <dbReference type="ChEBI" id="CHEBI:456216"/>
        <dbReference type="EC" id="5.6.2.3"/>
    </reaction>
</comment>
<keyword evidence="8 14" id="KW-0067">ATP-binding</keyword>
<dbReference type="InterPro" id="IPR006310">
    <property type="entry name" value="DinG"/>
</dbReference>
<comment type="similarity">
    <text evidence="14 15">Belongs to the helicase family. DinG subfamily. Type 2 sub-subfamily.</text>
</comment>
<evidence type="ECO:0000256" key="9">
    <source>
        <dbReference type="ARBA" id="ARBA00023004"/>
    </source>
</evidence>
<organism evidence="17 18">
    <name type="scientific">Ammoniphilus resinae</name>
    <dbReference type="NCBI Taxonomy" id="861532"/>
    <lineage>
        <taxon>Bacteria</taxon>
        <taxon>Bacillati</taxon>
        <taxon>Bacillota</taxon>
        <taxon>Bacilli</taxon>
        <taxon>Bacillales</taxon>
        <taxon>Paenibacillaceae</taxon>
        <taxon>Aneurinibacillus group</taxon>
        <taxon>Ammoniphilus</taxon>
    </lineage>
</organism>
<dbReference type="SMART" id="SM00487">
    <property type="entry name" value="DEXDc"/>
    <property type="match status" value="1"/>
</dbReference>
<dbReference type="SUPFAM" id="SSF52540">
    <property type="entry name" value="P-loop containing nucleoside triphosphate hydrolases"/>
    <property type="match status" value="2"/>
</dbReference>
<dbReference type="InterPro" id="IPR006054">
    <property type="entry name" value="DnaQ"/>
</dbReference>
<evidence type="ECO:0000259" key="16">
    <source>
        <dbReference type="PROSITE" id="PS51193"/>
    </source>
</evidence>
<dbReference type="InterPro" id="IPR010614">
    <property type="entry name" value="RAD3-like_helicase_DEAD"/>
</dbReference>
<comment type="cofactor">
    <cofactor evidence="1">
        <name>[4Fe-4S] cluster</name>
        <dbReference type="ChEBI" id="CHEBI:49883"/>
    </cofactor>
</comment>
<dbReference type="InterPro" id="IPR012337">
    <property type="entry name" value="RNaseH-like_sf"/>
</dbReference>
<name>A0ABS4GT00_9BACL</name>
<evidence type="ECO:0000256" key="10">
    <source>
        <dbReference type="ARBA" id="ARBA00023014"/>
    </source>
</evidence>
<evidence type="ECO:0000256" key="3">
    <source>
        <dbReference type="ARBA" id="ARBA00022723"/>
    </source>
</evidence>
<dbReference type="Proteomes" id="UP001519343">
    <property type="component" value="Unassembled WGS sequence"/>
</dbReference>
<proteinExistence type="inferred from homology"/>
<keyword evidence="6 17" id="KW-0347">Helicase</keyword>
<evidence type="ECO:0000256" key="11">
    <source>
        <dbReference type="ARBA" id="ARBA00023125"/>
    </source>
</evidence>
<evidence type="ECO:0000256" key="7">
    <source>
        <dbReference type="ARBA" id="ARBA00022839"/>
    </source>
</evidence>
<evidence type="ECO:0000256" key="1">
    <source>
        <dbReference type="ARBA" id="ARBA00001966"/>
    </source>
</evidence>
<dbReference type="PANTHER" id="PTHR11472:SF34">
    <property type="entry name" value="REGULATOR OF TELOMERE ELONGATION HELICASE 1"/>
    <property type="match status" value="1"/>
</dbReference>
<evidence type="ECO:0000256" key="14">
    <source>
        <dbReference type="HAMAP-Rule" id="MF_02206"/>
    </source>
</evidence>
<evidence type="ECO:0000256" key="12">
    <source>
        <dbReference type="ARBA" id="ARBA00023235"/>
    </source>
</evidence>
<protein>
    <recommendedName>
        <fullName evidence="14 15">3'-5' exonuclease DinG</fullName>
        <ecNumber evidence="14 15">3.1.-.-</ecNumber>
    </recommendedName>
</protein>
<dbReference type="Gene3D" id="3.40.50.300">
    <property type="entry name" value="P-loop containing nucleotide triphosphate hydrolases"/>
    <property type="match status" value="2"/>
</dbReference>
<feature type="domain" description="Helicase ATP-binding" evidence="16">
    <location>
        <begin position="251"/>
        <end position="515"/>
    </location>
</feature>
<keyword evidence="7 14" id="KW-0269">Exonuclease</keyword>